<feature type="transmembrane region" description="Helical" evidence="2">
    <location>
        <begin position="195"/>
        <end position="216"/>
    </location>
</feature>
<dbReference type="Proteomes" id="UP000565715">
    <property type="component" value="Unassembled WGS sequence"/>
</dbReference>
<keyword evidence="3" id="KW-0732">Signal</keyword>
<evidence type="ECO:0000313" key="4">
    <source>
        <dbReference type="EMBL" id="NKY35378.1"/>
    </source>
</evidence>
<evidence type="ECO:0000256" key="1">
    <source>
        <dbReference type="SAM" id="MobiDB-lite"/>
    </source>
</evidence>
<keyword evidence="2" id="KW-1133">Transmembrane helix</keyword>
<feature type="signal peptide" evidence="3">
    <location>
        <begin position="1"/>
        <end position="40"/>
    </location>
</feature>
<organism evidence="4 5">
    <name type="scientific">Nocardia speluncae</name>
    <dbReference type="NCBI Taxonomy" id="419477"/>
    <lineage>
        <taxon>Bacteria</taxon>
        <taxon>Bacillati</taxon>
        <taxon>Actinomycetota</taxon>
        <taxon>Actinomycetes</taxon>
        <taxon>Mycobacteriales</taxon>
        <taxon>Nocardiaceae</taxon>
        <taxon>Nocardia</taxon>
    </lineage>
</organism>
<evidence type="ECO:0008006" key="6">
    <source>
        <dbReference type="Google" id="ProtNLM"/>
    </source>
</evidence>
<comment type="caution">
    <text evidence="4">The sequence shown here is derived from an EMBL/GenBank/DDBJ whole genome shotgun (WGS) entry which is preliminary data.</text>
</comment>
<keyword evidence="2" id="KW-0472">Membrane</keyword>
<evidence type="ECO:0000256" key="3">
    <source>
        <dbReference type="SAM" id="SignalP"/>
    </source>
</evidence>
<feature type="region of interest" description="Disordered" evidence="1">
    <location>
        <begin position="235"/>
        <end position="281"/>
    </location>
</feature>
<feature type="chain" id="PRO_5032440174" description="Phospholipase A2-like protein" evidence="3">
    <location>
        <begin position="41"/>
        <end position="291"/>
    </location>
</feature>
<protein>
    <recommendedName>
        <fullName evidence="6">Phospholipase A2-like protein</fullName>
    </recommendedName>
</protein>
<gene>
    <name evidence="4" type="ORF">HGA13_20230</name>
</gene>
<evidence type="ECO:0000313" key="5">
    <source>
        <dbReference type="Proteomes" id="UP000565715"/>
    </source>
</evidence>
<dbReference type="InterPro" id="IPR036444">
    <property type="entry name" value="PLipase_A2_dom_sf"/>
</dbReference>
<dbReference type="GO" id="GO:0004623">
    <property type="term" value="F:phospholipase A2 activity"/>
    <property type="evidence" value="ECO:0007669"/>
    <property type="project" value="InterPro"/>
</dbReference>
<accession>A0A846XGW3</accession>
<dbReference type="RefSeq" id="WP_068042231.1">
    <property type="nucleotide sequence ID" value="NZ_JAAXOO010000005.1"/>
</dbReference>
<dbReference type="EMBL" id="JAAXOO010000005">
    <property type="protein sequence ID" value="NKY35378.1"/>
    <property type="molecule type" value="Genomic_DNA"/>
</dbReference>
<keyword evidence="2" id="KW-0812">Transmembrane</keyword>
<dbReference type="AlphaFoldDB" id="A0A846XGW3"/>
<dbReference type="GO" id="GO:0050482">
    <property type="term" value="P:arachidonate secretion"/>
    <property type="evidence" value="ECO:0007669"/>
    <property type="project" value="InterPro"/>
</dbReference>
<dbReference type="SUPFAM" id="SSF48619">
    <property type="entry name" value="Phospholipase A2, PLA2"/>
    <property type="match status" value="1"/>
</dbReference>
<name>A0A846XGW3_9NOCA</name>
<keyword evidence="5" id="KW-1185">Reference proteome</keyword>
<reference evidence="4 5" key="1">
    <citation type="submission" date="2020-04" db="EMBL/GenBank/DDBJ databases">
        <title>MicrobeNet Type strains.</title>
        <authorList>
            <person name="Nicholson A.C."/>
        </authorList>
    </citation>
    <scope>NUCLEOTIDE SEQUENCE [LARGE SCALE GENOMIC DNA]</scope>
    <source>
        <strain evidence="4 5">DSM 45078</strain>
    </source>
</reference>
<dbReference type="GO" id="GO:0006644">
    <property type="term" value="P:phospholipid metabolic process"/>
    <property type="evidence" value="ECO:0007669"/>
    <property type="project" value="InterPro"/>
</dbReference>
<dbReference type="Gene3D" id="1.20.90.10">
    <property type="entry name" value="Phospholipase A2 domain"/>
    <property type="match status" value="1"/>
</dbReference>
<proteinExistence type="predicted"/>
<evidence type="ECO:0000256" key="2">
    <source>
        <dbReference type="SAM" id="Phobius"/>
    </source>
</evidence>
<sequence>MVVSNTAARRRTPVRRRPAALAVAGIAAAASLLAVPTAGAAGPPADTTPAAVAVRALTGTEAAPQFPDDFGAVTGYHPAVVDGILVAPQGSCSSPVPLPTEFDTACKAHDLGYDLLRYAQHSGHPLGGWARRDLDRALADRMLSACRYRHDPMARTSCTTMAGIAAAAVDLNSRRQGYGVPVVEHFSVAETATTWLPRVVALVLAAFATFLTWRTCAGGRFGRRARDLFALVRSRDGAGDRPPGGPALLGRPAESTGSRARKSLGSRGLRTSPATPPHTTCSVIPFRQEFA</sequence>